<dbReference type="InterPro" id="IPR050549">
    <property type="entry name" value="MFS_Trehalose_Transporter"/>
</dbReference>
<feature type="transmembrane region" description="Helical" evidence="8">
    <location>
        <begin position="170"/>
        <end position="191"/>
    </location>
</feature>
<evidence type="ECO:0000256" key="8">
    <source>
        <dbReference type="SAM" id="Phobius"/>
    </source>
</evidence>
<evidence type="ECO:0000256" key="7">
    <source>
        <dbReference type="ARBA" id="ARBA00023136"/>
    </source>
</evidence>
<reference evidence="12" key="1">
    <citation type="submission" date="2025-04" db="UniProtKB">
        <authorList>
            <consortium name="RefSeq"/>
        </authorList>
    </citation>
    <scope>IDENTIFICATION</scope>
    <source>
        <tissue evidence="12">Whole insect</tissue>
    </source>
</reference>
<keyword evidence="7 8" id="KW-0472">Membrane</keyword>
<dbReference type="PANTHER" id="PTHR48021">
    <property type="match status" value="1"/>
</dbReference>
<evidence type="ECO:0000256" key="3">
    <source>
        <dbReference type="ARBA" id="ARBA00022475"/>
    </source>
</evidence>
<feature type="transmembrane region" description="Helical" evidence="8">
    <location>
        <begin position="112"/>
        <end position="134"/>
    </location>
</feature>
<keyword evidence="11" id="KW-1185">Reference proteome</keyword>
<dbReference type="GeneID" id="114331888"/>
<keyword evidence="2" id="KW-0813">Transport</keyword>
<feature type="transmembrane region" description="Helical" evidence="8">
    <location>
        <begin position="393"/>
        <end position="416"/>
    </location>
</feature>
<feature type="domain" description="Major facilitator superfamily (MFS) profile" evidence="9">
    <location>
        <begin position="12"/>
        <end position="448"/>
    </location>
</feature>
<evidence type="ECO:0000313" key="12">
    <source>
        <dbReference type="RefSeq" id="XP_028137376.1"/>
    </source>
</evidence>
<accession>A0A6P7FMP1</accession>
<dbReference type="FunFam" id="1.20.1250.20:FF:000218">
    <property type="entry name" value="facilitated trehalose transporter Tret1"/>
    <property type="match status" value="1"/>
</dbReference>
<proteinExistence type="predicted"/>
<dbReference type="PROSITE" id="PS50850">
    <property type="entry name" value="MFS"/>
    <property type="match status" value="1"/>
</dbReference>
<dbReference type="EnsemblMetazoa" id="XM_028281575.2">
    <property type="protein sequence ID" value="XP_028137376.1"/>
    <property type="gene ID" value="LOC114331888"/>
</dbReference>
<feature type="transmembrane region" description="Helical" evidence="8">
    <location>
        <begin position="422"/>
        <end position="444"/>
    </location>
</feature>
<keyword evidence="6 8" id="KW-1133">Transmembrane helix</keyword>
<dbReference type="InterPro" id="IPR005828">
    <property type="entry name" value="MFS_sugar_transport-like"/>
</dbReference>
<feature type="transmembrane region" description="Helical" evidence="8">
    <location>
        <begin position="296"/>
        <end position="315"/>
    </location>
</feature>
<dbReference type="AlphaFoldDB" id="A0A6P7FMP1"/>
<dbReference type="Proteomes" id="UP001652700">
    <property type="component" value="Unplaced"/>
</dbReference>
<dbReference type="Pfam" id="PF00083">
    <property type="entry name" value="Sugar_tr"/>
    <property type="match status" value="1"/>
</dbReference>
<reference evidence="10" key="2">
    <citation type="submission" date="2025-05" db="UniProtKB">
        <authorList>
            <consortium name="EnsemblMetazoa"/>
        </authorList>
    </citation>
    <scope>IDENTIFICATION</scope>
</reference>
<evidence type="ECO:0000256" key="4">
    <source>
        <dbReference type="ARBA" id="ARBA00022597"/>
    </source>
</evidence>
<feature type="transmembrane region" description="Helical" evidence="8">
    <location>
        <begin position="88"/>
        <end position="106"/>
    </location>
</feature>
<comment type="subcellular location">
    <subcellularLocation>
        <location evidence="1">Cell membrane</location>
        <topology evidence="1">Multi-pass membrane protein</topology>
    </subcellularLocation>
</comment>
<dbReference type="SUPFAM" id="SSF103473">
    <property type="entry name" value="MFS general substrate transporter"/>
    <property type="match status" value="1"/>
</dbReference>
<keyword evidence="5 8" id="KW-0812">Transmembrane</keyword>
<keyword evidence="4" id="KW-0762">Sugar transport</keyword>
<dbReference type="GO" id="GO:0005886">
    <property type="term" value="C:plasma membrane"/>
    <property type="evidence" value="ECO:0007669"/>
    <property type="project" value="UniProtKB-SubCell"/>
</dbReference>
<evidence type="ECO:0000256" key="5">
    <source>
        <dbReference type="ARBA" id="ARBA00022692"/>
    </source>
</evidence>
<evidence type="ECO:0000256" key="1">
    <source>
        <dbReference type="ARBA" id="ARBA00004651"/>
    </source>
</evidence>
<dbReference type="PANTHER" id="PTHR48021:SF47">
    <property type="entry name" value="GH17672P"/>
    <property type="match status" value="1"/>
</dbReference>
<feature type="transmembrane region" description="Helical" evidence="8">
    <location>
        <begin position="322"/>
        <end position="345"/>
    </location>
</feature>
<feature type="transmembrane region" description="Helical" evidence="8">
    <location>
        <begin position="257"/>
        <end position="276"/>
    </location>
</feature>
<protein>
    <submittedName>
        <fullName evidence="12">Facilitated trehalose transporter Tret1-like</fullName>
    </submittedName>
</protein>
<dbReference type="InterPro" id="IPR036259">
    <property type="entry name" value="MFS_trans_sf"/>
</dbReference>
<dbReference type="KEGG" id="dvv:114331888"/>
<feature type="transmembrane region" description="Helical" evidence="8">
    <location>
        <begin position="51"/>
        <end position="76"/>
    </location>
</feature>
<dbReference type="RefSeq" id="XP_028137376.1">
    <property type="nucleotide sequence ID" value="XM_028281575.1"/>
</dbReference>
<dbReference type="GO" id="GO:0022857">
    <property type="term" value="F:transmembrane transporter activity"/>
    <property type="evidence" value="ECO:0007669"/>
    <property type="project" value="InterPro"/>
</dbReference>
<feature type="transmembrane region" description="Helical" evidence="8">
    <location>
        <begin position="357"/>
        <end position="381"/>
    </location>
</feature>
<feature type="transmembrane region" description="Helical" evidence="8">
    <location>
        <begin position="146"/>
        <end position="164"/>
    </location>
</feature>
<evidence type="ECO:0000256" key="6">
    <source>
        <dbReference type="ARBA" id="ARBA00022989"/>
    </source>
</evidence>
<dbReference type="InterPro" id="IPR020846">
    <property type="entry name" value="MFS_dom"/>
</dbReference>
<name>A0A6P7FMP1_DIAVI</name>
<organism evidence="12">
    <name type="scientific">Diabrotica virgifera virgifera</name>
    <name type="common">western corn rootworm</name>
    <dbReference type="NCBI Taxonomy" id="50390"/>
    <lineage>
        <taxon>Eukaryota</taxon>
        <taxon>Metazoa</taxon>
        <taxon>Ecdysozoa</taxon>
        <taxon>Arthropoda</taxon>
        <taxon>Hexapoda</taxon>
        <taxon>Insecta</taxon>
        <taxon>Pterygota</taxon>
        <taxon>Neoptera</taxon>
        <taxon>Endopterygota</taxon>
        <taxon>Coleoptera</taxon>
        <taxon>Polyphaga</taxon>
        <taxon>Cucujiformia</taxon>
        <taxon>Chrysomeloidea</taxon>
        <taxon>Chrysomelidae</taxon>
        <taxon>Galerucinae</taxon>
        <taxon>Diabroticina</taxon>
        <taxon>Diabroticites</taxon>
        <taxon>Diabrotica</taxon>
    </lineage>
</organism>
<evidence type="ECO:0000256" key="2">
    <source>
        <dbReference type="ARBA" id="ARBA00022448"/>
    </source>
</evidence>
<dbReference type="InParanoid" id="A0A6P7FMP1"/>
<evidence type="ECO:0000259" key="9">
    <source>
        <dbReference type="PROSITE" id="PS50850"/>
    </source>
</evidence>
<sequence length="461" mass="51470">MDSYNVNNYFLYFSAIAASMFFTSSGTMLVWNSPVLPKLQSNNTIINPLETPITVLEMSTITMMYPLGSTIGVLLIGKIPDLIGRKKTLIWLSFFVMVSFVALSVANKVYFFLIILPILSANLAAGYIVIPTYVSEIAEDHNRGNLGTMMTFGYGFGQLYALLIGAITSYRLFCLLCALPPFLVLLCSLFIPESPIYVTLKGRREEALIILKKLRRSKPAYDVEIEYNEKEQFILNNKFGPKISFKSFFLDRAVRKAMALSIGVFVMQKIAPNYLVLSFLGTLLNEADSNLSGDKLAVLVIIIKIISTAVVFFAVEKKGRRFLFLLGTSLCGIALFGLGSYFYFLRNGYYLNGFTKLLPVFFIICFLESFALGLTAVPCILAAELLPNELRSLGLSIALLIGNICLIAISFSYPIVAKYLGVHYYMYTFSCFCFIGFGVMYVVLPETRGKSFEEIRNILNG</sequence>
<evidence type="ECO:0000313" key="10">
    <source>
        <dbReference type="EnsemblMetazoa" id="XP_028137376.1"/>
    </source>
</evidence>
<dbReference type="OrthoDB" id="6696619at2759"/>
<feature type="transmembrane region" description="Helical" evidence="8">
    <location>
        <begin position="9"/>
        <end position="31"/>
    </location>
</feature>
<dbReference type="Gene3D" id="1.20.1250.20">
    <property type="entry name" value="MFS general substrate transporter like domains"/>
    <property type="match status" value="1"/>
</dbReference>
<gene>
    <name evidence="12" type="primary">LOC114331888</name>
</gene>
<evidence type="ECO:0000313" key="11">
    <source>
        <dbReference type="Proteomes" id="UP001652700"/>
    </source>
</evidence>
<keyword evidence="3" id="KW-1003">Cell membrane</keyword>